<gene>
    <name evidence="8" type="ORF">H5410_025124</name>
</gene>
<name>A0A9J5YV11_SOLCO</name>
<feature type="region of interest" description="Disordered" evidence="6">
    <location>
        <begin position="1"/>
        <end position="57"/>
    </location>
</feature>
<sequence length="347" mass="38808">MKSGKGHHVEEEEDEYDFGSNRDATPSSNSTKDGKNSDKANAIRSKHSVTEQRRRSKINERFQMLRNLIPHTDQKRDTASFLFEVIQYVQYLQDTVQKYEGSYQPWSSEPTKLMPWLNSELVKDTLSSSLSSRLPLCATFEILQRNSQWHAQSFPANPQALNNGTDTGPTYSGRFDENLLTVTSSMQANQRNPLESHPGGDVKSMDQEKELARMAIATSMPLQASMPVPFQNDSSFSDSLPTPASDECPSTTNALNNQEFMVEGGTINFSNTYSQGLLNSLTQALQATGLDLSQASISVQINLGKRANKDAKDTENPPPAPGDQFMEEFRDINNDEELDRAQKRLKK</sequence>
<keyword evidence="2" id="KW-0805">Transcription regulation</keyword>
<feature type="compositionally biased region" description="Polar residues" evidence="6">
    <location>
        <begin position="154"/>
        <end position="170"/>
    </location>
</feature>
<feature type="compositionally biased region" description="Polar residues" evidence="6">
    <location>
        <begin position="22"/>
        <end position="31"/>
    </location>
</feature>
<evidence type="ECO:0000256" key="4">
    <source>
        <dbReference type="ARBA" id="ARBA00023163"/>
    </source>
</evidence>
<organism evidence="8 9">
    <name type="scientific">Solanum commersonii</name>
    <name type="common">Commerson's wild potato</name>
    <name type="synonym">Commerson's nightshade</name>
    <dbReference type="NCBI Taxonomy" id="4109"/>
    <lineage>
        <taxon>Eukaryota</taxon>
        <taxon>Viridiplantae</taxon>
        <taxon>Streptophyta</taxon>
        <taxon>Embryophyta</taxon>
        <taxon>Tracheophyta</taxon>
        <taxon>Spermatophyta</taxon>
        <taxon>Magnoliopsida</taxon>
        <taxon>eudicotyledons</taxon>
        <taxon>Gunneridae</taxon>
        <taxon>Pentapetalae</taxon>
        <taxon>asterids</taxon>
        <taxon>lamiids</taxon>
        <taxon>Solanales</taxon>
        <taxon>Solanaceae</taxon>
        <taxon>Solanoideae</taxon>
        <taxon>Solaneae</taxon>
        <taxon>Solanum</taxon>
    </lineage>
</organism>
<evidence type="ECO:0000256" key="5">
    <source>
        <dbReference type="ARBA" id="ARBA00023242"/>
    </source>
</evidence>
<dbReference type="GO" id="GO:0003677">
    <property type="term" value="F:DNA binding"/>
    <property type="evidence" value="ECO:0007669"/>
    <property type="project" value="UniProtKB-KW"/>
</dbReference>
<keyword evidence="3" id="KW-0238">DNA-binding</keyword>
<protein>
    <recommendedName>
        <fullName evidence="7">BHLH domain-containing protein</fullName>
    </recommendedName>
</protein>
<dbReference type="AlphaFoldDB" id="A0A9J5YV11"/>
<dbReference type="SUPFAM" id="SSF47459">
    <property type="entry name" value="HLH, helix-loop-helix DNA-binding domain"/>
    <property type="match status" value="1"/>
</dbReference>
<dbReference type="GO" id="GO:0005634">
    <property type="term" value="C:nucleus"/>
    <property type="evidence" value="ECO:0007669"/>
    <property type="project" value="UniProtKB-SubCell"/>
</dbReference>
<evidence type="ECO:0000256" key="1">
    <source>
        <dbReference type="ARBA" id="ARBA00004123"/>
    </source>
</evidence>
<comment type="subcellular location">
    <subcellularLocation>
        <location evidence="1">Nucleus</location>
    </subcellularLocation>
</comment>
<dbReference type="Proteomes" id="UP000824120">
    <property type="component" value="Chromosome 5"/>
</dbReference>
<evidence type="ECO:0000259" key="7">
    <source>
        <dbReference type="PROSITE" id="PS50888"/>
    </source>
</evidence>
<dbReference type="InterPro" id="IPR036638">
    <property type="entry name" value="HLH_DNA-bd_sf"/>
</dbReference>
<dbReference type="PROSITE" id="PS50888">
    <property type="entry name" value="BHLH"/>
    <property type="match status" value="1"/>
</dbReference>
<dbReference type="Gene3D" id="4.10.280.10">
    <property type="entry name" value="Helix-loop-helix DNA-binding domain"/>
    <property type="match status" value="1"/>
</dbReference>
<keyword evidence="4" id="KW-0804">Transcription</keyword>
<dbReference type="FunFam" id="4.10.280.10:FF:000093">
    <property type="entry name" value="BHLH domain class transcription factor"/>
    <property type="match status" value="1"/>
</dbReference>
<proteinExistence type="predicted"/>
<keyword evidence="5" id="KW-0539">Nucleus</keyword>
<evidence type="ECO:0000256" key="6">
    <source>
        <dbReference type="SAM" id="MobiDB-lite"/>
    </source>
</evidence>
<feature type="compositionally biased region" description="Basic and acidic residues" evidence="6">
    <location>
        <begin position="48"/>
        <end position="57"/>
    </location>
</feature>
<keyword evidence="9" id="KW-1185">Reference proteome</keyword>
<dbReference type="InterPro" id="IPR011598">
    <property type="entry name" value="bHLH_dom"/>
</dbReference>
<dbReference type="PANTHER" id="PTHR46412:SF10">
    <property type="entry name" value="BHLH DOMAIN-CONTAINING PROTEIN"/>
    <property type="match status" value="1"/>
</dbReference>
<feature type="domain" description="BHLH" evidence="7">
    <location>
        <begin position="42"/>
        <end position="92"/>
    </location>
</feature>
<dbReference type="GO" id="GO:0046983">
    <property type="term" value="F:protein dimerization activity"/>
    <property type="evidence" value="ECO:0007669"/>
    <property type="project" value="InterPro"/>
</dbReference>
<dbReference type="OrthoDB" id="690068at2759"/>
<evidence type="ECO:0000313" key="9">
    <source>
        <dbReference type="Proteomes" id="UP000824120"/>
    </source>
</evidence>
<dbReference type="PANTHER" id="PTHR46412">
    <property type="entry name" value="BES1-INTERACTING MYC-LIKE PROTEIN"/>
    <property type="match status" value="1"/>
</dbReference>
<reference evidence="8 9" key="1">
    <citation type="submission" date="2020-09" db="EMBL/GenBank/DDBJ databases">
        <title>De no assembly of potato wild relative species, Solanum commersonii.</title>
        <authorList>
            <person name="Cho K."/>
        </authorList>
    </citation>
    <scope>NUCLEOTIDE SEQUENCE [LARGE SCALE GENOMIC DNA]</scope>
    <source>
        <strain evidence="8">LZ3.2</strain>
        <tissue evidence="8">Leaf</tissue>
    </source>
</reference>
<dbReference type="InterPro" id="IPR044295">
    <property type="entry name" value="BIM1/2/3"/>
</dbReference>
<feature type="region of interest" description="Disordered" evidence="6">
    <location>
        <begin position="154"/>
        <end position="175"/>
    </location>
</feature>
<evidence type="ECO:0000313" key="8">
    <source>
        <dbReference type="EMBL" id="KAG5603632.1"/>
    </source>
</evidence>
<dbReference type="GO" id="GO:0006351">
    <property type="term" value="P:DNA-templated transcription"/>
    <property type="evidence" value="ECO:0007669"/>
    <property type="project" value="InterPro"/>
</dbReference>
<dbReference type="Pfam" id="PF00010">
    <property type="entry name" value="HLH"/>
    <property type="match status" value="1"/>
</dbReference>
<dbReference type="CDD" id="cd11453">
    <property type="entry name" value="bHLH_AtBIM_like"/>
    <property type="match status" value="1"/>
</dbReference>
<evidence type="ECO:0000256" key="2">
    <source>
        <dbReference type="ARBA" id="ARBA00023015"/>
    </source>
</evidence>
<dbReference type="EMBL" id="JACXVP010000005">
    <property type="protein sequence ID" value="KAG5603632.1"/>
    <property type="molecule type" value="Genomic_DNA"/>
</dbReference>
<evidence type="ECO:0000256" key="3">
    <source>
        <dbReference type="ARBA" id="ARBA00023125"/>
    </source>
</evidence>
<accession>A0A9J5YV11</accession>
<dbReference type="GO" id="GO:0003700">
    <property type="term" value="F:DNA-binding transcription factor activity"/>
    <property type="evidence" value="ECO:0007669"/>
    <property type="project" value="InterPro"/>
</dbReference>
<comment type="caution">
    <text evidence="8">The sequence shown here is derived from an EMBL/GenBank/DDBJ whole genome shotgun (WGS) entry which is preliminary data.</text>
</comment>
<dbReference type="SMART" id="SM00353">
    <property type="entry name" value="HLH"/>
    <property type="match status" value="1"/>
</dbReference>
<feature type="region of interest" description="Disordered" evidence="6">
    <location>
        <begin position="306"/>
        <end position="326"/>
    </location>
</feature>